<gene>
    <name evidence="6" type="ORF">O3P16_13395</name>
</gene>
<dbReference type="CDD" id="cd00082">
    <property type="entry name" value="HisKA"/>
    <property type="match status" value="1"/>
</dbReference>
<dbReference type="SMART" id="SM00387">
    <property type="entry name" value="HATPase_c"/>
    <property type="match status" value="1"/>
</dbReference>
<evidence type="ECO:0000313" key="7">
    <source>
        <dbReference type="Proteomes" id="UP001210231"/>
    </source>
</evidence>
<feature type="domain" description="Histidine kinase" evidence="5">
    <location>
        <begin position="280"/>
        <end position="499"/>
    </location>
</feature>
<dbReference type="InterPro" id="IPR036097">
    <property type="entry name" value="HisK_dim/P_sf"/>
</dbReference>
<comment type="caution">
    <text evidence="6">The sequence shown here is derived from an EMBL/GenBank/DDBJ whole genome shotgun (WGS) entry which is preliminary data.</text>
</comment>
<keyword evidence="4" id="KW-1133">Transmembrane helix</keyword>
<accession>A0ABT4UNR1</accession>
<comment type="catalytic activity">
    <reaction evidence="1">
        <text>ATP + protein L-histidine = ADP + protein N-phospho-L-histidine.</text>
        <dbReference type="EC" id="2.7.13.3"/>
    </reaction>
</comment>
<keyword evidence="4" id="KW-0472">Membrane</keyword>
<dbReference type="Pfam" id="PF02518">
    <property type="entry name" value="HATPase_c"/>
    <property type="match status" value="1"/>
</dbReference>
<keyword evidence="6" id="KW-0418">Kinase</keyword>
<dbReference type="InterPro" id="IPR003661">
    <property type="entry name" value="HisK_dim/P_dom"/>
</dbReference>
<dbReference type="InterPro" id="IPR004358">
    <property type="entry name" value="Sig_transdc_His_kin-like_C"/>
</dbReference>
<evidence type="ECO:0000256" key="4">
    <source>
        <dbReference type="SAM" id="Phobius"/>
    </source>
</evidence>
<organism evidence="6 7">
    <name type="scientific">Polluticaenibacter yanchengensis</name>
    <dbReference type="NCBI Taxonomy" id="3014562"/>
    <lineage>
        <taxon>Bacteria</taxon>
        <taxon>Pseudomonadati</taxon>
        <taxon>Bacteroidota</taxon>
        <taxon>Chitinophagia</taxon>
        <taxon>Chitinophagales</taxon>
        <taxon>Chitinophagaceae</taxon>
        <taxon>Polluticaenibacter</taxon>
    </lineage>
</organism>
<keyword evidence="6" id="KW-0808">Transferase</keyword>
<name>A0ABT4UNR1_9BACT</name>
<protein>
    <recommendedName>
        <fullName evidence="2">histidine kinase</fullName>
        <ecNumber evidence="2">2.7.13.3</ecNumber>
    </recommendedName>
</protein>
<dbReference type="CDD" id="cd00075">
    <property type="entry name" value="HATPase"/>
    <property type="match status" value="1"/>
</dbReference>
<dbReference type="InterPro" id="IPR036890">
    <property type="entry name" value="HATPase_C_sf"/>
</dbReference>
<dbReference type="Gene3D" id="3.30.565.10">
    <property type="entry name" value="Histidine kinase-like ATPase, C-terminal domain"/>
    <property type="match status" value="1"/>
</dbReference>
<evidence type="ECO:0000256" key="3">
    <source>
        <dbReference type="ARBA" id="ARBA00022553"/>
    </source>
</evidence>
<sequence length="500" mass="57404">MNYTKQHKRLQVALFLMILSIALVVLFQLIWIRKNFTDEVRRLRREAGLILREDLLQKQLQNISKNKTTLFEPLKAGRSLDSLFRNSGKVQQVIVTNTASFSPGGEPKKFDIKTRYNERLRIFPEDREKESISKTLQFYQPLFFKIDNIDSVQSHFNKNLKTLNINISFELKTVKYDSSNPNHQLRFPPINMAPANLVFPGGPPPNGNFQPIFGNPDRNTVMVIEATSDNYIWYVLSKIAFTIYASVFMLAIITSAFIFLYRSLKKQHKLAELKNNLFNNITHELKTPVATVSVAIEALKQFNVMNDTKRTEEYLNISSQELERLNILIDNVLKISTFEQNKLTINTENIDLEKIIISVIESLKLQFQKYNTQVDVLGNGSNFNILADQTHIQSIIYNLIDNALKYSTEEPEIDIQLHENADTISLEISDNGIGIDPEYQGKVFEKFFRVPTGDKHNVKGYGLGLSYVYEVVKQYGGAIHCYTNSKKGTTFMLTFQKATV</sequence>
<proteinExistence type="predicted"/>
<dbReference type="Proteomes" id="UP001210231">
    <property type="component" value="Unassembled WGS sequence"/>
</dbReference>
<evidence type="ECO:0000256" key="1">
    <source>
        <dbReference type="ARBA" id="ARBA00000085"/>
    </source>
</evidence>
<keyword evidence="3" id="KW-0597">Phosphoprotein</keyword>
<dbReference type="Gene3D" id="1.10.287.130">
    <property type="match status" value="1"/>
</dbReference>
<dbReference type="SUPFAM" id="SSF47384">
    <property type="entry name" value="Homodimeric domain of signal transducing histidine kinase"/>
    <property type="match status" value="1"/>
</dbReference>
<evidence type="ECO:0000256" key="2">
    <source>
        <dbReference type="ARBA" id="ARBA00012438"/>
    </source>
</evidence>
<dbReference type="GO" id="GO:0016301">
    <property type="term" value="F:kinase activity"/>
    <property type="evidence" value="ECO:0007669"/>
    <property type="project" value="UniProtKB-KW"/>
</dbReference>
<dbReference type="SUPFAM" id="SSF55874">
    <property type="entry name" value="ATPase domain of HSP90 chaperone/DNA topoisomerase II/histidine kinase"/>
    <property type="match status" value="1"/>
</dbReference>
<dbReference type="SMART" id="SM00388">
    <property type="entry name" value="HisKA"/>
    <property type="match status" value="1"/>
</dbReference>
<dbReference type="InterPro" id="IPR003594">
    <property type="entry name" value="HATPase_dom"/>
</dbReference>
<dbReference type="InterPro" id="IPR005467">
    <property type="entry name" value="His_kinase_dom"/>
</dbReference>
<feature type="transmembrane region" description="Helical" evidence="4">
    <location>
        <begin position="231"/>
        <end position="261"/>
    </location>
</feature>
<dbReference type="PRINTS" id="PR00344">
    <property type="entry name" value="BCTRLSENSOR"/>
</dbReference>
<feature type="transmembrane region" description="Helical" evidence="4">
    <location>
        <begin position="12"/>
        <end position="32"/>
    </location>
</feature>
<evidence type="ECO:0000259" key="5">
    <source>
        <dbReference type="PROSITE" id="PS50109"/>
    </source>
</evidence>
<keyword evidence="7" id="KW-1185">Reference proteome</keyword>
<dbReference type="EMBL" id="JAQGEF010000017">
    <property type="protein sequence ID" value="MDA3615808.1"/>
    <property type="molecule type" value="Genomic_DNA"/>
</dbReference>
<reference evidence="6 7" key="1">
    <citation type="submission" date="2022-12" db="EMBL/GenBank/DDBJ databases">
        <title>Chitinophagaceae gen. sp. nov., a new member of the family Chitinophagaceae, isolated from soil in a chemical factory.</title>
        <authorList>
            <person name="Ke Z."/>
        </authorList>
    </citation>
    <scope>NUCLEOTIDE SEQUENCE [LARGE SCALE GENOMIC DNA]</scope>
    <source>
        <strain evidence="6 7">LY-5</strain>
    </source>
</reference>
<dbReference type="PANTHER" id="PTHR43547">
    <property type="entry name" value="TWO-COMPONENT HISTIDINE KINASE"/>
    <property type="match status" value="1"/>
</dbReference>
<keyword evidence="4" id="KW-0812">Transmembrane</keyword>
<evidence type="ECO:0000313" key="6">
    <source>
        <dbReference type="EMBL" id="MDA3615808.1"/>
    </source>
</evidence>
<dbReference type="Pfam" id="PF00512">
    <property type="entry name" value="HisKA"/>
    <property type="match status" value="1"/>
</dbReference>
<dbReference type="RefSeq" id="WP_407032136.1">
    <property type="nucleotide sequence ID" value="NZ_JAQGEF010000017.1"/>
</dbReference>
<dbReference type="PROSITE" id="PS50109">
    <property type="entry name" value="HIS_KIN"/>
    <property type="match status" value="1"/>
</dbReference>
<dbReference type="EC" id="2.7.13.3" evidence="2"/>
<dbReference type="PANTHER" id="PTHR43547:SF2">
    <property type="entry name" value="HYBRID SIGNAL TRANSDUCTION HISTIDINE KINASE C"/>
    <property type="match status" value="1"/>
</dbReference>